<keyword evidence="2" id="KW-1185">Reference proteome</keyword>
<dbReference type="Proteomes" id="UP000253606">
    <property type="component" value="Chromosome"/>
</dbReference>
<name>A0A2Z5FW47_9BACT</name>
<proteinExistence type="predicted"/>
<sequence>MKQIPADLPFRAALRRVIEASIVQQVRRPELARRIDFAEK</sequence>
<dbReference type="KEGG" id="abas:ACPOL_1389"/>
<accession>A0A2Z5FW47</accession>
<protein>
    <submittedName>
        <fullName evidence="1">Uncharacterized protein</fullName>
    </submittedName>
</protein>
<dbReference type="AlphaFoldDB" id="A0A2Z5FW47"/>
<gene>
    <name evidence="1" type="ORF">ACPOL_1389</name>
</gene>
<evidence type="ECO:0000313" key="2">
    <source>
        <dbReference type="Proteomes" id="UP000253606"/>
    </source>
</evidence>
<evidence type="ECO:0000313" key="1">
    <source>
        <dbReference type="EMBL" id="AXC10737.1"/>
    </source>
</evidence>
<reference evidence="1 2" key="1">
    <citation type="journal article" date="2018" name="Front. Microbiol.">
        <title>Hydrolytic Capabilities as a Key to Environmental Success: Chitinolytic and Cellulolytic Acidobacteria From Acidic Sub-arctic Soils and Boreal Peatlands.</title>
        <authorList>
            <person name="Belova S.E."/>
            <person name="Ravin N.V."/>
            <person name="Pankratov T.A."/>
            <person name="Rakitin A.L."/>
            <person name="Ivanova A.A."/>
            <person name="Beletsky A.V."/>
            <person name="Mardanov A.V."/>
            <person name="Sinninghe Damste J.S."/>
            <person name="Dedysh S.N."/>
        </authorList>
    </citation>
    <scope>NUCLEOTIDE SEQUENCE [LARGE SCALE GENOMIC DNA]</scope>
    <source>
        <strain evidence="1 2">SBC82</strain>
    </source>
</reference>
<dbReference type="EMBL" id="CP030840">
    <property type="protein sequence ID" value="AXC10737.1"/>
    <property type="molecule type" value="Genomic_DNA"/>
</dbReference>
<organism evidence="1 2">
    <name type="scientific">Acidisarcina polymorpha</name>
    <dbReference type="NCBI Taxonomy" id="2211140"/>
    <lineage>
        <taxon>Bacteria</taxon>
        <taxon>Pseudomonadati</taxon>
        <taxon>Acidobacteriota</taxon>
        <taxon>Terriglobia</taxon>
        <taxon>Terriglobales</taxon>
        <taxon>Acidobacteriaceae</taxon>
        <taxon>Acidisarcina</taxon>
    </lineage>
</organism>